<gene>
    <name evidence="1" type="ORF">JdFRA1000001_32c</name>
</gene>
<sequence length="128" mass="15710">MTLESLWTYEDIEAQLDHSDRYTIYLFYMLLNLRARYNDGRMSISYQQLSGYYSKQRFKITPKGIDIPKWTSIARSLRRLAYEIYPPVFYSDKRSGVFTPTDAFWIYIQERKRKNEGYFWRLKRENRN</sequence>
<accession>A0A1S5Y2W9</accession>
<name>A0A1S5Y2W9_9VIRU</name>
<reference evidence="1" key="1">
    <citation type="journal article" date="2017" name="MBio">
        <title>Viruses in the Oceanic Basement.</title>
        <authorList>
            <person name="Nigro O.D."/>
            <person name="Jungbluth S.P."/>
            <person name="Steward G.F."/>
            <person name="Rappe M.S."/>
        </authorList>
    </citation>
    <scope>NUCLEOTIDE SEQUENCE</scope>
    <source>
        <strain evidence="1">JdFRA1000001</strain>
    </source>
</reference>
<dbReference type="EMBL" id="KY229234">
    <property type="protein sequence ID" value="AQQ75465.1"/>
    <property type="molecule type" value="Genomic_DNA"/>
</dbReference>
<organism evidence="1">
    <name type="scientific">uncultured archaeal virus</name>
    <dbReference type="NCBI Taxonomy" id="1960247"/>
    <lineage>
        <taxon>Viruses</taxon>
        <taxon>environmental samples</taxon>
    </lineage>
</organism>
<evidence type="ECO:0000313" key="1">
    <source>
        <dbReference type="EMBL" id="AQQ75465.1"/>
    </source>
</evidence>
<proteinExistence type="predicted"/>
<protein>
    <submittedName>
        <fullName evidence="1">Uncharacterized protein</fullName>
    </submittedName>
</protein>